<accession>A0AAE0F8L3</accession>
<dbReference type="Proteomes" id="UP001190700">
    <property type="component" value="Unassembled WGS sequence"/>
</dbReference>
<keyword evidence="3" id="KW-0812">Transmembrane</keyword>
<feature type="region of interest" description="Disordered" evidence="2">
    <location>
        <begin position="148"/>
        <end position="234"/>
    </location>
</feature>
<dbReference type="AlphaFoldDB" id="A0AAE0F8L3"/>
<evidence type="ECO:0000313" key="4">
    <source>
        <dbReference type="EMBL" id="KAK3255045.1"/>
    </source>
</evidence>
<dbReference type="EMBL" id="LGRX02022871">
    <property type="protein sequence ID" value="KAK3255045.1"/>
    <property type="molecule type" value="Genomic_DNA"/>
</dbReference>
<protein>
    <submittedName>
        <fullName evidence="4">Uncharacterized protein</fullName>
    </submittedName>
</protein>
<keyword evidence="3" id="KW-1133">Transmembrane helix</keyword>
<keyword evidence="3" id="KW-0472">Membrane</keyword>
<feature type="region of interest" description="Disordered" evidence="2">
    <location>
        <begin position="484"/>
        <end position="516"/>
    </location>
</feature>
<name>A0AAE0F8L3_9CHLO</name>
<feature type="transmembrane region" description="Helical" evidence="3">
    <location>
        <begin position="243"/>
        <end position="265"/>
    </location>
</feature>
<keyword evidence="5" id="KW-1185">Reference proteome</keyword>
<feature type="coiled-coil region" evidence="1">
    <location>
        <begin position="525"/>
        <end position="592"/>
    </location>
</feature>
<feature type="region of interest" description="Disordered" evidence="2">
    <location>
        <begin position="276"/>
        <end position="312"/>
    </location>
</feature>
<feature type="compositionally biased region" description="Acidic residues" evidence="2">
    <location>
        <begin position="202"/>
        <end position="212"/>
    </location>
</feature>
<evidence type="ECO:0000256" key="1">
    <source>
        <dbReference type="SAM" id="Coils"/>
    </source>
</evidence>
<proteinExistence type="predicted"/>
<evidence type="ECO:0000313" key="5">
    <source>
        <dbReference type="Proteomes" id="UP001190700"/>
    </source>
</evidence>
<organism evidence="4 5">
    <name type="scientific">Cymbomonas tetramitiformis</name>
    <dbReference type="NCBI Taxonomy" id="36881"/>
    <lineage>
        <taxon>Eukaryota</taxon>
        <taxon>Viridiplantae</taxon>
        <taxon>Chlorophyta</taxon>
        <taxon>Pyramimonadophyceae</taxon>
        <taxon>Pyramimonadales</taxon>
        <taxon>Pyramimonadaceae</taxon>
        <taxon>Cymbomonas</taxon>
    </lineage>
</organism>
<gene>
    <name evidence="4" type="ORF">CYMTET_35760</name>
</gene>
<evidence type="ECO:0000256" key="3">
    <source>
        <dbReference type="SAM" id="Phobius"/>
    </source>
</evidence>
<comment type="caution">
    <text evidence="4">The sequence shown here is derived from an EMBL/GenBank/DDBJ whole genome shotgun (WGS) entry which is preliminary data.</text>
</comment>
<keyword evidence="1" id="KW-0175">Coiled coil</keyword>
<feature type="coiled-coil region" evidence="1">
    <location>
        <begin position="719"/>
        <end position="750"/>
    </location>
</feature>
<evidence type="ECO:0000256" key="2">
    <source>
        <dbReference type="SAM" id="MobiDB-lite"/>
    </source>
</evidence>
<reference evidence="4 5" key="1">
    <citation type="journal article" date="2015" name="Genome Biol. Evol.">
        <title>Comparative Genomics of a Bacterivorous Green Alga Reveals Evolutionary Causalities and Consequences of Phago-Mixotrophic Mode of Nutrition.</title>
        <authorList>
            <person name="Burns J.A."/>
            <person name="Paasch A."/>
            <person name="Narechania A."/>
            <person name="Kim E."/>
        </authorList>
    </citation>
    <scope>NUCLEOTIDE SEQUENCE [LARGE SCALE GENOMIC DNA]</scope>
    <source>
        <strain evidence="4 5">PLY_AMNH</strain>
    </source>
</reference>
<sequence length="763" mass="81455">MPGLRVPCLLVCERLAFLSPCPDRLRIPGLRVPCLLVCERLAFLSPAPDRLRMPGLRVPCLLVCERLAFLSPCPARLGCLACGSPVIVDQWRPGLWDPPACSPYQYEAVSFREAYSNEAGTIEAHFSPMTFNEENPLFSPRIVADELEEKKEKEKPPSPLGQSSVGSAGIPSASRGGLGARKSGNPKGLSRAELLQKKASEELEPTELELNDEETHKGRSWIRRTSADLRPPPPPKWLETCRLLLFMIALPLLLVCAISLVHALYSSVGRGRSFKADDSVPAGDGAEGMPSPNPPTEAPSDHHDQNLHNPDALLQGPLESWLRCNCSGRDDALVAEVRHARETAAAAHALALASMADALAMQDGGPPLEGLDERLLEIRQQCLAASGVPADDASPGSDGQQGATQVEVEAARLQAELDKCMGAAWSSEDATERAEAAAASLKADLTAAAERALQAQAAVAAAEASVAAAVEGCVECACSCGDASRESSSGRPESDEGAQSEGVVEGHAAGGETGESDVDVLQRRLGLCESRAEGAEAQLQQAEQETLEMASASDAQAPAGAGVCDFESSEAQAELQRELEQVRARLAAVQEEAVGADGGSALVAQHLAEGADTGSEEEETLLKAGEEGRTECELHRAQLVQDLYACTSSVSGDGAADEPQTAVMTGDHELMMHLEQSVGSLRVEISQCLSERREDSQVLAEMQDRFRDTDRTTNVVDVLRQDFEERDEVLEQLRKALQEAQLQLEVQSEEVVTLWVGPLQSLI</sequence>